<evidence type="ECO:0000313" key="3">
    <source>
        <dbReference type="Proteomes" id="UP001469553"/>
    </source>
</evidence>
<evidence type="ECO:0000256" key="1">
    <source>
        <dbReference type="SAM" id="MobiDB-lite"/>
    </source>
</evidence>
<sequence length="75" mass="8661">DYCAENEDEEYEPPAHQLRSASWPMKRKVASVPRKSCCSSKPTKRGKQLLRWARLPLDLVMTMRTSGTLQRDHST</sequence>
<accession>A0ABV0Y8F5</accession>
<feature type="non-terminal residue" evidence="2">
    <location>
        <position position="1"/>
    </location>
</feature>
<keyword evidence="3" id="KW-1185">Reference proteome</keyword>
<proteinExistence type="predicted"/>
<evidence type="ECO:0000313" key="2">
    <source>
        <dbReference type="EMBL" id="MEQ2290078.1"/>
    </source>
</evidence>
<gene>
    <name evidence="2" type="ORF">AMECASPLE_039698</name>
</gene>
<feature type="compositionally biased region" description="Acidic residues" evidence="1">
    <location>
        <begin position="1"/>
        <end position="12"/>
    </location>
</feature>
<protein>
    <submittedName>
        <fullName evidence="2">Uncharacterized protein</fullName>
    </submittedName>
</protein>
<reference evidence="2 3" key="1">
    <citation type="submission" date="2021-06" db="EMBL/GenBank/DDBJ databases">
        <authorList>
            <person name="Palmer J.M."/>
        </authorList>
    </citation>
    <scope>NUCLEOTIDE SEQUENCE [LARGE SCALE GENOMIC DNA]</scope>
    <source>
        <strain evidence="2 3">AS_MEX2019</strain>
        <tissue evidence="2">Muscle</tissue>
    </source>
</reference>
<name>A0ABV0Y8F5_9TELE</name>
<organism evidence="2 3">
    <name type="scientific">Ameca splendens</name>
    <dbReference type="NCBI Taxonomy" id="208324"/>
    <lineage>
        <taxon>Eukaryota</taxon>
        <taxon>Metazoa</taxon>
        <taxon>Chordata</taxon>
        <taxon>Craniata</taxon>
        <taxon>Vertebrata</taxon>
        <taxon>Euteleostomi</taxon>
        <taxon>Actinopterygii</taxon>
        <taxon>Neopterygii</taxon>
        <taxon>Teleostei</taxon>
        <taxon>Neoteleostei</taxon>
        <taxon>Acanthomorphata</taxon>
        <taxon>Ovalentaria</taxon>
        <taxon>Atherinomorphae</taxon>
        <taxon>Cyprinodontiformes</taxon>
        <taxon>Goodeidae</taxon>
        <taxon>Ameca</taxon>
    </lineage>
</organism>
<dbReference type="Proteomes" id="UP001469553">
    <property type="component" value="Unassembled WGS sequence"/>
</dbReference>
<comment type="caution">
    <text evidence="2">The sequence shown here is derived from an EMBL/GenBank/DDBJ whole genome shotgun (WGS) entry which is preliminary data.</text>
</comment>
<dbReference type="EMBL" id="JAHRIP010027650">
    <property type="protein sequence ID" value="MEQ2290078.1"/>
    <property type="molecule type" value="Genomic_DNA"/>
</dbReference>
<feature type="region of interest" description="Disordered" evidence="1">
    <location>
        <begin position="1"/>
        <end position="26"/>
    </location>
</feature>